<dbReference type="AlphaFoldDB" id="A0A1N6LY96"/>
<dbReference type="InterPro" id="IPR005691">
    <property type="entry name" value="Tic20"/>
</dbReference>
<dbReference type="GO" id="GO:0031969">
    <property type="term" value="C:chloroplast membrane"/>
    <property type="evidence" value="ECO:0007669"/>
    <property type="project" value="UniProtKB-SubCell"/>
</dbReference>
<protein>
    <submittedName>
        <fullName evidence="8">Apicoplast import protein Tic20, putative (TIC20)</fullName>
    </submittedName>
</protein>
<organism evidence="8 9">
    <name type="scientific">Babesia microti (strain RI)</name>
    <dbReference type="NCBI Taxonomy" id="1133968"/>
    <lineage>
        <taxon>Eukaryota</taxon>
        <taxon>Sar</taxon>
        <taxon>Alveolata</taxon>
        <taxon>Apicomplexa</taxon>
        <taxon>Aconoidasida</taxon>
        <taxon>Piroplasmida</taxon>
        <taxon>Babesiidae</taxon>
        <taxon>Babesia</taxon>
    </lineage>
</organism>
<dbReference type="PANTHER" id="PTHR33510:SF5">
    <property type="entry name" value="PROTEIN TIC 20-II, CHLOROPLASTIC"/>
    <property type="match status" value="1"/>
</dbReference>
<gene>
    <name evidence="8" type="ORF">BmR1_04g08822</name>
</gene>
<name>A0A1N6LY96_BABMR</name>
<feature type="chain" id="PRO_5012432937" evidence="7">
    <location>
        <begin position="24"/>
        <end position="241"/>
    </location>
</feature>
<evidence type="ECO:0000313" key="8">
    <source>
        <dbReference type="EMBL" id="SIO73841.1"/>
    </source>
</evidence>
<keyword evidence="7" id="KW-0732">Signal</keyword>
<keyword evidence="9" id="KW-1185">Reference proteome</keyword>
<reference evidence="8 9" key="3">
    <citation type="journal article" date="2016" name="Sci. Rep.">
        <title>Genome-wide diversity and gene expression profiling of Babesia microti isolates identify polymorphic genes that mediate host-pathogen interactions.</title>
        <authorList>
            <person name="Silva J.C."/>
            <person name="Cornillot E."/>
            <person name="McCracken C."/>
            <person name="Usmani-Brown S."/>
            <person name="Dwivedi A."/>
            <person name="Ifeonu O.O."/>
            <person name="Crabtree J."/>
            <person name="Gotia H.T."/>
            <person name="Virji A.Z."/>
            <person name="Reynes C."/>
            <person name="Colinge J."/>
            <person name="Kumar V."/>
            <person name="Lawres L."/>
            <person name="Pazzi J.E."/>
            <person name="Pablo J.V."/>
            <person name="Hung C."/>
            <person name="Brancato J."/>
            <person name="Kumari P."/>
            <person name="Orvis J."/>
            <person name="Tretina K."/>
            <person name="Chibucos M."/>
            <person name="Ott S."/>
            <person name="Sadzewicz L."/>
            <person name="Sengamalay N."/>
            <person name="Shetty A.C."/>
            <person name="Su Q."/>
            <person name="Tallon L."/>
            <person name="Fraser C.M."/>
            <person name="Frutos R."/>
            <person name="Molina D.M."/>
            <person name="Krause P.J."/>
            <person name="Ben Mamoun C."/>
        </authorList>
    </citation>
    <scope>NUCLEOTIDE SEQUENCE [LARGE SCALE GENOMIC DNA]</scope>
    <source>
        <strain evidence="8 9">RI</strain>
    </source>
</reference>
<dbReference type="Pfam" id="PF16166">
    <property type="entry name" value="TIC20"/>
    <property type="match status" value="1"/>
</dbReference>
<evidence type="ECO:0000313" key="9">
    <source>
        <dbReference type="Proteomes" id="UP000002899"/>
    </source>
</evidence>
<evidence type="ECO:0000256" key="6">
    <source>
        <dbReference type="SAM" id="Phobius"/>
    </source>
</evidence>
<comment type="similarity">
    <text evidence="2">Belongs to the Tic20 family.</text>
</comment>
<evidence type="ECO:0000256" key="5">
    <source>
        <dbReference type="ARBA" id="ARBA00023136"/>
    </source>
</evidence>
<feature type="transmembrane region" description="Helical" evidence="6">
    <location>
        <begin position="128"/>
        <end position="145"/>
    </location>
</feature>
<evidence type="ECO:0000256" key="4">
    <source>
        <dbReference type="ARBA" id="ARBA00022989"/>
    </source>
</evidence>
<evidence type="ECO:0000256" key="3">
    <source>
        <dbReference type="ARBA" id="ARBA00022692"/>
    </source>
</evidence>
<dbReference type="VEuPathDB" id="PiroplasmaDB:BmR1_04g08822"/>
<accession>A0A1N6LY96</accession>
<keyword evidence="5 6" id="KW-0472">Membrane</keyword>
<dbReference type="Proteomes" id="UP000002899">
    <property type="component" value="Chromosome IV"/>
</dbReference>
<keyword evidence="3 6" id="KW-0812">Transmembrane</keyword>
<dbReference type="GeneID" id="33043789"/>
<feature type="transmembrane region" description="Helical" evidence="6">
    <location>
        <begin position="189"/>
        <end position="211"/>
    </location>
</feature>
<evidence type="ECO:0000256" key="1">
    <source>
        <dbReference type="ARBA" id="ARBA00004508"/>
    </source>
</evidence>
<evidence type="ECO:0000256" key="7">
    <source>
        <dbReference type="SAM" id="SignalP"/>
    </source>
</evidence>
<comment type="subcellular location">
    <subcellularLocation>
        <location evidence="1">Plastid</location>
        <location evidence="1">Chloroplast membrane</location>
        <topology evidence="1">Multi-pass membrane protein</topology>
    </subcellularLocation>
</comment>
<sequence length="241" mass="27822">MQLSSYFFVIYTQLISLSLSVYAHSRIRSHHAKNLAFITSRSIAHSFTRVKNGNYTREVEKTETKRPTKLIKDTNTTLSERLLASSSYIIPLSDALQAFAFPLIKVFPHNLSRIIEKIVIFQSNLNQLPLYSFSMFSFIYFIFVKKNLLQFSYFIRYNFLQALLLDMFEHLISTVYFQVFPFSVPDETIITQIAFYSSIIAGFGSCFLGIIHSLLSYYPWFPIISDAVILHIGKAQDLSSK</sequence>
<dbReference type="OrthoDB" id="365983at2759"/>
<proteinExistence type="inferred from homology"/>
<reference evidence="8 9" key="2">
    <citation type="journal article" date="2013" name="PLoS ONE">
        <title>Whole genome mapping and re-organization of the nuclear and mitochondrial genomes of Babesia microti isolates.</title>
        <authorList>
            <person name="Cornillot E."/>
            <person name="Dassouli A."/>
            <person name="Garg A."/>
            <person name="Pachikara N."/>
            <person name="Randazzo S."/>
            <person name="Depoix D."/>
            <person name="Carcy B."/>
            <person name="Delbecq S."/>
            <person name="Frutos R."/>
            <person name="Silva J.C."/>
            <person name="Sutton R."/>
            <person name="Krause P.J."/>
            <person name="Mamoun C.B."/>
        </authorList>
    </citation>
    <scope>NUCLEOTIDE SEQUENCE [LARGE SCALE GENOMIC DNA]</scope>
    <source>
        <strain evidence="8 9">RI</strain>
    </source>
</reference>
<dbReference type="EMBL" id="LN871599">
    <property type="protein sequence ID" value="SIO73841.1"/>
    <property type="molecule type" value="Genomic_DNA"/>
</dbReference>
<feature type="signal peptide" evidence="7">
    <location>
        <begin position="1"/>
        <end position="23"/>
    </location>
</feature>
<dbReference type="PANTHER" id="PTHR33510">
    <property type="entry name" value="PROTEIN TIC 20-II, CHLOROPLASTIC"/>
    <property type="match status" value="1"/>
</dbReference>
<dbReference type="KEGG" id="bmic:BmR1_04g08822"/>
<reference evidence="8 9" key="1">
    <citation type="journal article" date="2012" name="Nucleic Acids Res.">
        <title>Sequencing of the smallest Apicomplexan genome from the human pathogen Babesia microti.</title>
        <authorList>
            <person name="Cornillot E."/>
            <person name="Hadj-Kaddour K."/>
            <person name="Dassouli A."/>
            <person name="Noel B."/>
            <person name="Ranwez V."/>
            <person name="Vacherie B."/>
            <person name="Augagneur Y."/>
            <person name="Bres V."/>
            <person name="Duclos A."/>
            <person name="Randazzo S."/>
            <person name="Carcy B."/>
            <person name="Debierre-Grockiego F."/>
            <person name="Delbecq S."/>
            <person name="Moubri-Menage K."/>
            <person name="Shams-Eldin H."/>
            <person name="Usmani-Brown S."/>
            <person name="Bringaud F."/>
            <person name="Wincker P."/>
            <person name="Vivares C.P."/>
            <person name="Schwarz R.T."/>
            <person name="Schetters T.P."/>
            <person name="Krause P.J."/>
            <person name="Gorenflot A."/>
            <person name="Berry V."/>
            <person name="Barbe V."/>
            <person name="Ben Mamoun C."/>
        </authorList>
    </citation>
    <scope>NUCLEOTIDE SEQUENCE [LARGE SCALE GENOMIC DNA]</scope>
    <source>
        <strain evidence="8 9">RI</strain>
    </source>
</reference>
<evidence type="ECO:0000256" key="2">
    <source>
        <dbReference type="ARBA" id="ARBA00009596"/>
    </source>
</evidence>
<dbReference type="RefSeq" id="XP_021337896.1">
    <property type="nucleotide sequence ID" value="XM_021482725.1"/>
</dbReference>
<keyword evidence="4 6" id="KW-1133">Transmembrane helix</keyword>
<feature type="transmembrane region" description="Helical" evidence="6">
    <location>
        <begin position="157"/>
        <end position="177"/>
    </location>
</feature>